<evidence type="ECO:0000313" key="1">
    <source>
        <dbReference type="EMBL" id="ANF50848.1"/>
    </source>
</evidence>
<keyword evidence="2" id="KW-1185">Reference proteome</keyword>
<protein>
    <recommendedName>
        <fullName evidence="3">TonB C-terminal domain-containing protein</fullName>
    </recommendedName>
</protein>
<dbReference type="PROSITE" id="PS51257">
    <property type="entry name" value="PROKAR_LIPOPROTEIN"/>
    <property type="match status" value="1"/>
</dbReference>
<name>A0A172XV49_9FLAO</name>
<dbReference type="STRING" id="1685010.A0O34_10105"/>
<dbReference type="AlphaFoldDB" id="A0A172XV49"/>
<dbReference type="OrthoDB" id="883593at2"/>
<dbReference type="KEGG" id="chh:A0O34_10105"/>
<sequence>MKNFLFILFLFPLLTSCQTEKAVVSKYSAHVGDITFDEKIDDPKFKRCLSEDFGIQYYNDSQGFQYKGEKISIEEKLKSLNIEGDKKLKGYITVRFLVNCDGKSGLFRVQQMNQEYKETDADKELTDQLLIFTKNLNGWIPKKLDGKKVDYYQYLTYKIENGKVSEILP</sequence>
<proteinExistence type="predicted"/>
<reference evidence="1 2" key="1">
    <citation type="submission" date="2016-04" db="EMBL/GenBank/DDBJ databases">
        <title>Complete Genome Sequence of Chryseobacterium sp. IHBB 10212.</title>
        <authorList>
            <person name="Pal M."/>
            <person name="Swarnkar M.K."/>
            <person name="Kaushal K."/>
            <person name="Chhibber S."/>
            <person name="Singh A.K."/>
            <person name="Gulati A."/>
        </authorList>
    </citation>
    <scope>NUCLEOTIDE SEQUENCE [LARGE SCALE GENOMIC DNA]</scope>
    <source>
        <strain evidence="1 2">IHBB 10212</strain>
    </source>
</reference>
<dbReference type="Proteomes" id="UP000077824">
    <property type="component" value="Chromosome"/>
</dbReference>
<dbReference type="EMBL" id="CP015199">
    <property type="protein sequence ID" value="ANF50848.1"/>
    <property type="molecule type" value="Genomic_DNA"/>
</dbReference>
<accession>A0A172XV49</accession>
<dbReference type="RefSeq" id="WP_066754271.1">
    <property type="nucleotide sequence ID" value="NZ_CP015199.1"/>
</dbReference>
<evidence type="ECO:0000313" key="2">
    <source>
        <dbReference type="Proteomes" id="UP000077824"/>
    </source>
</evidence>
<organism evidence="1 2">
    <name type="scientific">Chryseobacterium glaciei</name>
    <dbReference type="NCBI Taxonomy" id="1685010"/>
    <lineage>
        <taxon>Bacteria</taxon>
        <taxon>Pseudomonadati</taxon>
        <taxon>Bacteroidota</taxon>
        <taxon>Flavobacteriia</taxon>
        <taxon>Flavobacteriales</taxon>
        <taxon>Weeksellaceae</taxon>
        <taxon>Chryseobacterium group</taxon>
        <taxon>Chryseobacterium</taxon>
    </lineage>
</organism>
<gene>
    <name evidence="1" type="ORF">A0O34_10105</name>
</gene>
<evidence type="ECO:0008006" key="3">
    <source>
        <dbReference type="Google" id="ProtNLM"/>
    </source>
</evidence>